<dbReference type="HOGENOM" id="CLU_1589372_0_0_1"/>
<proteinExistence type="predicted"/>
<dbReference type="InParanoid" id="A0A061GBU7"/>
<accession>A0A061GBU7</accession>
<dbReference type="AlphaFoldDB" id="A0A061GBU7"/>
<dbReference type="STRING" id="3641.A0A061GBU7"/>
<dbReference type="EMBL" id="CM001884">
    <property type="protein sequence ID" value="EOY26883.1"/>
    <property type="molecule type" value="Genomic_DNA"/>
</dbReference>
<sequence>MEGKILWKMLLKNYVECLGLMQQARVRSSRRVTTASFCIGGIDDEGLSSLIFRFSPKFVRQLSIKACPNCSNIGVPQIVAASWSNSPASSSPSSAVAAAQATAATTVHISDDVAVVQGCNDNGSVLSGGSDNSTTFFLSSDRTITVHAIDRLGWGIVIVAITTPVINT</sequence>
<dbReference type="GO" id="GO:0003962">
    <property type="term" value="F:cystathionine gamma-synthase activity"/>
    <property type="evidence" value="ECO:0007669"/>
    <property type="project" value="InterPro"/>
</dbReference>
<dbReference type="GO" id="GO:0009086">
    <property type="term" value="P:methionine biosynthetic process"/>
    <property type="evidence" value="ECO:0007669"/>
    <property type="project" value="InterPro"/>
</dbReference>
<evidence type="ECO:0000313" key="1">
    <source>
        <dbReference type="EMBL" id="EOY26883.1"/>
    </source>
</evidence>
<evidence type="ECO:0000313" key="2">
    <source>
        <dbReference type="Proteomes" id="UP000026915"/>
    </source>
</evidence>
<dbReference type="PANTHER" id="PTHR43379:SF1">
    <property type="entry name" value="CYSTATHIONINE GAMMA-SYNTHASE 1, CHLOROPLASTIC-RELATED"/>
    <property type="match status" value="1"/>
</dbReference>
<dbReference type="InterPro" id="IPR044639">
    <property type="entry name" value="CGS1/2"/>
</dbReference>
<gene>
    <name evidence="1" type="ORF">TCM_028849</name>
</gene>
<dbReference type="PANTHER" id="PTHR43379">
    <property type="entry name" value="CYSTATHIONINE GAMMA-SYNTHASE"/>
    <property type="match status" value="1"/>
</dbReference>
<protein>
    <submittedName>
        <fullName evidence="1">Uncharacterized protein</fullName>
    </submittedName>
</protein>
<reference evidence="1 2" key="1">
    <citation type="journal article" date="2013" name="Genome Biol.">
        <title>The genome sequence of the most widely cultivated cacao type and its use to identify candidate genes regulating pod color.</title>
        <authorList>
            <person name="Motamayor J.C."/>
            <person name="Mockaitis K."/>
            <person name="Schmutz J."/>
            <person name="Haiminen N."/>
            <person name="Iii D.L."/>
            <person name="Cornejo O."/>
            <person name="Findley S.D."/>
            <person name="Zheng P."/>
            <person name="Utro F."/>
            <person name="Royaert S."/>
            <person name="Saski C."/>
            <person name="Jenkins J."/>
            <person name="Podicheti R."/>
            <person name="Zhao M."/>
            <person name="Scheffler B.E."/>
            <person name="Stack J.C."/>
            <person name="Feltus F.A."/>
            <person name="Mustiga G.M."/>
            <person name="Amores F."/>
            <person name="Phillips W."/>
            <person name="Marelli J.P."/>
            <person name="May G.D."/>
            <person name="Shapiro H."/>
            <person name="Ma J."/>
            <person name="Bustamante C.D."/>
            <person name="Schnell R.J."/>
            <person name="Main D."/>
            <person name="Gilbert D."/>
            <person name="Parida L."/>
            <person name="Kuhn D.N."/>
        </authorList>
    </citation>
    <scope>NUCLEOTIDE SEQUENCE [LARGE SCALE GENOMIC DNA]</scope>
    <source>
        <strain evidence="2">cv. Matina 1-6</strain>
    </source>
</reference>
<keyword evidence="2" id="KW-1185">Reference proteome</keyword>
<dbReference type="Gramene" id="EOY26883">
    <property type="protein sequence ID" value="EOY26883"/>
    <property type="gene ID" value="TCM_028849"/>
</dbReference>
<dbReference type="Proteomes" id="UP000026915">
    <property type="component" value="Chromosome 6"/>
</dbReference>
<dbReference type="eggNOG" id="KOG0053">
    <property type="taxonomic scope" value="Eukaryota"/>
</dbReference>
<organism evidence="1 2">
    <name type="scientific">Theobroma cacao</name>
    <name type="common">Cacao</name>
    <name type="synonym">Cocoa</name>
    <dbReference type="NCBI Taxonomy" id="3641"/>
    <lineage>
        <taxon>Eukaryota</taxon>
        <taxon>Viridiplantae</taxon>
        <taxon>Streptophyta</taxon>
        <taxon>Embryophyta</taxon>
        <taxon>Tracheophyta</taxon>
        <taxon>Spermatophyta</taxon>
        <taxon>Magnoliopsida</taxon>
        <taxon>eudicotyledons</taxon>
        <taxon>Gunneridae</taxon>
        <taxon>Pentapetalae</taxon>
        <taxon>rosids</taxon>
        <taxon>malvids</taxon>
        <taxon>Malvales</taxon>
        <taxon>Malvaceae</taxon>
        <taxon>Byttnerioideae</taxon>
        <taxon>Theobroma</taxon>
    </lineage>
</organism>
<name>A0A061GBU7_THECC</name>